<evidence type="ECO:0000313" key="2">
    <source>
        <dbReference type="EMBL" id="KAF2441772.1"/>
    </source>
</evidence>
<proteinExistence type="predicted"/>
<evidence type="ECO:0000259" key="1">
    <source>
        <dbReference type="Pfam" id="PF21135"/>
    </source>
</evidence>
<reference evidence="2" key="1">
    <citation type="journal article" date="2020" name="Stud. Mycol.">
        <title>101 Dothideomycetes genomes: a test case for predicting lifestyles and emergence of pathogens.</title>
        <authorList>
            <person name="Haridas S."/>
            <person name="Albert R."/>
            <person name="Binder M."/>
            <person name="Bloem J."/>
            <person name="Labutti K."/>
            <person name="Salamov A."/>
            <person name="Andreopoulos B."/>
            <person name="Baker S."/>
            <person name="Barry K."/>
            <person name="Bills G."/>
            <person name="Bluhm B."/>
            <person name="Cannon C."/>
            <person name="Castanera R."/>
            <person name="Culley D."/>
            <person name="Daum C."/>
            <person name="Ezra D."/>
            <person name="Gonzalez J."/>
            <person name="Henrissat B."/>
            <person name="Kuo A."/>
            <person name="Liang C."/>
            <person name="Lipzen A."/>
            <person name="Lutzoni F."/>
            <person name="Magnuson J."/>
            <person name="Mondo S."/>
            <person name="Nolan M."/>
            <person name="Ohm R."/>
            <person name="Pangilinan J."/>
            <person name="Park H.-J."/>
            <person name="Ramirez L."/>
            <person name="Alfaro M."/>
            <person name="Sun H."/>
            <person name="Tritt A."/>
            <person name="Yoshinaga Y."/>
            <person name="Zwiers L.-H."/>
            <person name="Turgeon B."/>
            <person name="Goodwin S."/>
            <person name="Spatafora J."/>
            <person name="Crous P."/>
            <person name="Grigoriev I."/>
        </authorList>
    </citation>
    <scope>NUCLEOTIDE SEQUENCE</scope>
    <source>
        <strain evidence="2">CBS 690.94</strain>
    </source>
</reference>
<dbReference type="PANTHER" id="PTHR37850">
    <property type="entry name" value="STRU PROTEIN"/>
    <property type="match status" value="1"/>
</dbReference>
<dbReference type="OrthoDB" id="3447202at2759"/>
<sequence length="212" mass="22811">MTGLSTKLAALQDAGKPIQIGSIGAGDIGSMWYALHFATKFWKEPDRKPIVPEAVWDYYGFTKEQPASGDSNPHIFNSFVDGTTSALKMAAVANGCGLIPPSTGLAFPPCGTHDLPRVLKPRSAGGQAEEKEAPDKCQRKCFPQYGIKTDDSILVASIMVRGESTGQTRTWAGDIVATAKRDLKKSEKLDGEGGFMVYGKLMRAEDPLQGKM</sequence>
<comment type="caution">
    <text evidence="2">The sequence shown here is derived from an EMBL/GenBank/DDBJ whole genome shotgun (WGS) entry which is preliminary data.</text>
</comment>
<dbReference type="Pfam" id="PF21135">
    <property type="entry name" value="DRL_cat"/>
    <property type="match status" value="1"/>
</dbReference>
<feature type="domain" description="Oxidoreductase DRL-like catalytic" evidence="1">
    <location>
        <begin position="40"/>
        <end position="135"/>
    </location>
</feature>
<dbReference type="EMBL" id="MU001505">
    <property type="protein sequence ID" value="KAF2441772.1"/>
    <property type="molecule type" value="Genomic_DNA"/>
</dbReference>
<organism evidence="2 3">
    <name type="scientific">Karstenula rhodostoma CBS 690.94</name>
    <dbReference type="NCBI Taxonomy" id="1392251"/>
    <lineage>
        <taxon>Eukaryota</taxon>
        <taxon>Fungi</taxon>
        <taxon>Dikarya</taxon>
        <taxon>Ascomycota</taxon>
        <taxon>Pezizomycotina</taxon>
        <taxon>Dothideomycetes</taxon>
        <taxon>Pleosporomycetidae</taxon>
        <taxon>Pleosporales</taxon>
        <taxon>Massarineae</taxon>
        <taxon>Didymosphaeriaceae</taxon>
        <taxon>Karstenula</taxon>
    </lineage>
</organism>
<keyword evidence="3" id="KW-1185">Reference proteome</keyword>
<accession>A0A9P4UA62</accession>
<gene>
    <name evidence="2" type="ORF">P171DRAFT_523707</name>
</gene>
<name>A0A9P4UA62_9PLEO</name>
<evidence type="ECO:0000313" key="3">
    <source>
        <dbReference type="Proteomes" id="UP000799764"/>
    </source>
</evidence>
<dbReference type="Proteomes" id="UP000799764">
    <property type="component" value="Unassembled WGS sequence"/>
</dbReference>
<dbReference type="AlphaFoldDB" id="A0A9P4UA62"/>
<dbReference type="PANTHER" id="PTHR37850:SF3">
    <property type="entry name" value="BLR7815 PROTEIN"/>
    <property type="match status" value="1"/>
</dbReference>
<dbReference type="InterPro" id="IPR048423">
    <property type="entry name" value="DRL_cat"/>
</dbReference>
<protein>
    <recommendedName>
        <fullName evidence="1">Oxidoreductase DRL-like catalytic domain-containing protein</fullName>
    </recommendedName>
</protein>